<reference evidence="2" key="1">
    <citation type="journal article" date="2019" name="Int. J. Syst. Evol. Microbiol.">
        <title>The Global Catalogue of Microorganisms (GCM) 10K type strain sequencing project: providing services to taxonomists for standard genome sequencing and annotation.</title>
        <authorList>
            <consortium name="The Broad Institute Genomics Platform"/>
            <consortium name="The Broad Institute Genome Sequencing Center for Infectious Disease"/>
            <person name="Wu L."/>
            <person name="Ma J."/>
        </authorList>
    </citation>
    <scope>NUCLEOTIDE SEQUENCE [LARGE SCALE GENOMIC DNA]</scope>
    <source>
        <strain evidence="2">CGMCC 4.7466</strain>
    </source>
</reference>
<dbReference type="EMBL" id="JBHSJJ010000011">
    <property type="protein sequence ID" value="MFC4873526.1"/>
    <property type="molecule type" value="Genomic_DNA"/>
</dbReference>
<comment type="caution">
    <text evidence="1">The sequence shown here is derived from an EMBL/GenBank/DDBJ whole genome shotgun (WGS) entry which is preliminary data.</text>
</comment>
<gene>
    <name evidence="1" type="ORF">ACFPFU_17625</name>
</gene>
<sequence length="122" mass="14035">MRYLFILPVLFFLFSSCHEEIDPNYACSVADPLNNLDWLAERVRETEESSLAPYFYISMARYRSKTVFVFRNCCPFCATVTPVVDCSGEEIGHLGSIDPSKLKDEVIIWKDEDFACVFPTSR</sequence>
<evidence type="ECO:0000313" key="2">
    <source>
        <dbReference type="Proteomes" id="UP001595818"/>
    </source>
</evidence>
<dbReference type="RefSeq" id="WP_377066468.1">
    <property type="nucleotide sequence ID" value="NZ_JBHSJJ010000011.1"/>
</dbReference>
<organism evidence="1 2">
    <name type="scientific">Negadavirga shengliensis</name>
    <dbReference type="NCBI Taxonomy" id="1389218"/>
    <lineage>
        <taxon>Bacteria</taxon>
        <taxon>Pseudomonadati</taxon>
        <taxon>Bacteroidota</taxon>
        <taxon>Cytophagia</taxon>
        <taxon>Cytophagales</taxon>
        <taxon>Cyclobacteriaceae</taxon>
        <taxon>Negadavirga</taxon>
    </lineage>
</organism>
<accession>A0ABV9T453</accession>
<protein>
    <submittedName>
        <fullName evidence="1">Uncharacterized protein</fullName>
    </submittedName>
</protein>
<name>A0ABV9T453_9BACT</name>
<dbReference type="PROSITE" id="PS51257">
    <property type="entry name" value="PROKAR_LIPOPROTEIN"/>
    <property type="match status" value="1"/>
</dbReference>
<evidence type="ECO:0000313" key="1">
    <source>
        <dbReference type="EMBL" id="MFC4873526.1"/>
    </source>
</evidence>
<keyword evidence="2" id="KW-1185">Reference proteome</keyword>
<proteinExistence type="predicted"/>
<dbReference type="Proteomes" id="UP001595818">
    <property type="component" value="Unassembled WGS sequence"/>
</dbReference>